<evidence type="ECO:0000313" key="2">
    <source>
        <dbReference type="Proteomes" id="UP000515129"/>
    </source>
</evidence>
<name>A0A6P6Q5S4_CARAU</name>
<evidence type="ECO:0000256" key="1">
    <source>
        <dbReference type="SAM" id="MobiDB-lite"/>
    </source>
</evidence>
<dbReference type="InterPro" id="IPR012337">
    <property type="entry name" value="RNaseH-like_sf"/>
</dbReference>
<gene>
    <name evidence="3" type="primary">LOC113109523</name>
</gene>
<dbReference type="SUPFAM" id="SSF53098">
    <property type="entry name" value="Ribonuclease H-like"/>
    <property type="match status" value="1"/>
</dbReference>
<feature type="region of interest" description="Disordered" evidence="1">
    <location>
        <begin position="153"/>
        <end position="181"/>
    </location>
</feature>
<proteinExistence type="predicted"/>
<dbReference type="KEGG" id="caua:113109523"/>
<dbReference type="GeneID" id="113109523"/>
<dbReference type="RefSeq" id="XP_026128884.1">
    <property type="nucleotide sequence ID" value="XM_026273099.1"/>
</dbReference>
<sequence length="224" mass="24419">MGLKTANGGENAGAGASHQTCVCPRQKSPPLPQLTWHDISVLESVNNVLKSVADFTDILSGENYVTVSSLLPMLAHLEGVLEESGDNSKLTADLKRVILEQMEGRYGDDTIQRMIRKATLLDPRYRGDHMKPPELHSTKSEIMEEIVRDIDLSLPKPTQGPSHAGEDGEEPDAGVTTVPKKKKWSLDSLLAKRAATAAAATLTDEQKVESEMTIYLQEMAINGE</sequence>
<feature type="compositionally biased region" description="Low complexity" evidence="1">
    <location>
        <begin position="1"/>
        <end position="16"/>
    </location>
</feature>
<protein>
    <submittedName>
        <fullName evidence="3">Uncharacterized protein LOC113109523</fullName>
    </submittedName>
</protein>
<accession>A0A6P6Q5S4</accession>
<organism evidence="2 3">
    <name type="scientific">Carassius auratus</name>
    <name type="common">Goldfish</name>
    <dbReference type="NCBI Taxonomy" id="7957"/>
    <lineage>
        <taxon>Eukaryota</taxon>
        <taxon>Metazoa</taxon>
        <taxon>Chordata</taxon>
        <taxon>Craniata</taxon>
        <taxon>Vertebrata</taxon>
        <taxon>Euteleostomi</taxon>
        <taxon>Actinopterygii</taxon>
        <taxon>Neopterygii</taxon>
        <taxon>Teleostei</taxon>
        <taxon>Ostariophysi</taxon>
        <taxon>Cypriniformes</taxon>
        <taxon>Cyprinidae</taxon>
        <taxon>Cyprininae</taxon>
        <taxon>Carassius</taxon>
    </lineage>
</organism>
<evidence type="ECO:0000313" key="3">
    <source>
        <dbReference type="RefSeq" id="XP_026128884.1"/>
    </source>
</evidence>
<feature type="region of interest" description="Disordered" evidence="1">
    <location>
        <begin position="1"/>
        <end position="21"/>
    </location>
</feature>
<dbReference type="Proteomes" id="UP000515129">
    <property type="component" value="Chromosome 10"/>
</dbReference>
<keyword evidence="2" id="KW-1185">Reference proteome</keyword>
<dbReference type="OrthoDB" id="10050977at2759"/>
<reference evidence="3" key="1">
    <citation type="submission" date="2025-08" db="UniProtKB">
        <authorList>
            <consortium name="RefSeq"/>
        </authorList>
    </citation>
    <scope>IDENTIFICATION</scope>
    <source>
        <strain evidence="3">Wakin</strain>
        <tissue evidence="3">Muscle</tissue>
    </source>
</reference>
<dbReference type="AlphaFoldDB" id="A0A6P6Q5S4"/>